<feature type="domain" description="Histidine kinase/HSP90-like ATPase" evidence="4">
    <location>
        <begin position="23"/>
        <end position="112"/>
    </location>
</feature>
<dbReference type="PANTHER" id="PTHR24421">
    <property type="entry name" value="NITRATE/NITRITE SENSOR PROTEIN NARX-RELATED"/>
    <property type="match status" value="1"/>
</dbReference>
<comment type="caution">
    <text evidence="5">The sequence shown here is derived from an EMBL/GenBank/DDBJ whole genome shotgun (WGS) entry which is preliminary data.</text>
</comment>
<accession>A0ABR5IYG1</accession>
<evidence type="ECO:0000313" key="6">
    <source>
        <dbReference type="Proteomes" id="UP000037020"/>
    </source>
</evidence>
<keyword evidence="6" id="KW-1185">Reference proteome</keyword>
<evidence type="ECO:0000313" key="5">
    <source>
        <dbReference type="EMBL" id="KOG86191.1"/>
    </source>
</evidence>
<evidence type="ECO:0000256" key="2">
    <source>
        <dbReference type="ARBA" id="ARBA00022777"/>
    </source>
</evidence>
<feature type="non-terminal residue" evidence="5">
    <location>
        <position position="1"/>
    </location>
</feature>
<dbReference type="InterPro" id="IPR036890">
    <property type="entry name" value="HATPase_C_sf"/>
</dbReference>
<dbReference type="EMBL" id="LGUT01002984">
    <property type="protein sequence ID" value="KOG86191.1"/>
    <property type="molecule type" value="Genomic_DNA"/>
</dbReference>
<proteinExistence type="predicted"/>
<evidence type="ECO:0000259" key="4">
    <source>
        <dbReference type="SMART" id="SM00387"/>
    </source>
</evidence>
<gene>
    <name evidence="5" type="ORF">ADK38_32440</name>
</gene>
<protein>
    <submittedName>
        <fullName evidence="5">Histidine kinase</fullName>
    </submittedName>
</protein>
<evidence type="ECO:0000256" key="1">
    <source>
        <dbReference type="ARBA" id="ARBA00022679"/>
    </source>
</evidence>
<dbReference type="Pfam" id="PF02518">
    <property type="entry name" value="HATPase_c"/>
    <property type="match status" value="1"/>
</dbReference>
<sequence>GEPLGFTPSLRMDGPLDTDVPESTAEHLLAVLAESLSNTARHAHAHRVDVVLAAGDETVLTVTDDGVGLGGSPPGGGLTNMRTRAELLGGTLETQTLADGGTRLIWRVPSPSA</sequence>
<dbReference type="Gene3D" id="3.30.565.10">
    <property type="entry name" value="Histidine kinase-like ATPase, C-terminal domain"/>
    <property type="match status" value="1"/>
</dbReference>
<name>A0ABR5IYG1_9ACTN</name>
<evidence type="ECO:0000256" key="3">
    <source>
        <dbReference type="ARBA" id="ARBA00023012"/>
    </source>
</evidence>
<dbReference type="GO" id="GO:0016301">
    <property type="term" value="F:kinase activity"/>
    <property type="evidence" value="ECO:0007669"/>
    <property type="project" value="UniProtKB-KW"/>
</dbReference>
<dbReference type="PANTHER" id="PTHR24421:SF56">
    <property type="entry name" value="OXYGEN SENSOR HISTIDINE KINASE RESPONSE REGULATOR DOST"/>
    <property type="match status" value="1"/>
</dbReference>
<dbReference type="SMART" id="SM00387">
    <property type="entry name" value="HATPase_c"/>
    <property type="match status" value="1"/>
</dbReference>
<dbReference type="CDD" id="cd16917">
    <property type="entry name" value="HATPase_UhpB-NarQ-NarX-like"/>
    <property type="match status" value="1"/>
</dbReference>
<reference evidence="5 6" key="1">
    <citation type="submission" date="2015-07" db="EMBL/GenBank/DDBJ databases">
        <authorList>
            <person name="Ju K.-S."/>
            <person name="Doroghazi J.R."/>
            <person name="Metcalf W.W."/>
        </authorList>
    </citation>
    <scope>NUCLEOTIDE SEQUENCE [LARGE SCALE GENOMIC DNA]</scope>
    <source>
        <strain evidence="5 6">NRRL B-3589</strain>
    </source>
</reference>
<dbReference type="SUPFAM" id="SSF55874">
    <property type="entry name" value="ATPase domain of HSP90 chaperone/DNA topoisomerase II/histidine kinase"/>
    <property type="match status" value="1"/>
</dbReference>
<dbReference type="InterPro" id="IPR003594">
    <property type="entry name" value="HATPase_dom"/>
</dbReference>
<keyword evidence="1" id="KW-0808">Transferase</keyword>
<dbReference type="InterPro" id="IPR050482">
    <property type="entry name" value="Sensor_HK_TwoCompSys"/>
</dbReference>
<keyword evidence="3" id="KW-0902">Two-component regulatory system</keyword>
<dbReference type="Proteomes" id="UP000037020">
    <property type="component" value="Unassembled WGS sequence"/>
</dbReference>
<keyword evidence="2 5" id="KW-0418">Kinase</keyword>
<organism evidence="5 6">
    <name type="scientific">Streptomyces varsoviensis</name>
    <dbReference type="NCBI Taxonomy" id="67373"/>
    <lineage>
        <taxon>Bacteria</taxon>
        <taxon>Bacillati</taxon>
        <taxon>Actinomycetota</taxon>
        <taxon>Actinomycetes</taxon>
        <taxon>Kitasatosporales</taxon>
        <taxon>Streptomycetaceae</taxon>
        <taxon>Streptomyces</taxon>
    </lineage>
</organism>